<name>A0A2A6C808_PRIPA</name>
<dbReference type="PROSITE" id="PS50026">
    <property type="entry name" value="EGF_3"/>
    <property type="match status" value="2"/>
</dbReference>
<keyword evidence="1" id="KW-0245">EGF-like domain</keyword>
<dbReference type="Gene3D" id="2.10.25.10">
    <property type="entry name" value="Laminin"/>
    <property type="match status" value="2"/>
</dbReference>
<dbReference type="EnsemblMetazoa" id="PPA32378.1">
    <property type="protein sequence ID" value="PPA32378.1"/>
    <property type="gene ID" value="WBGene00205239"/>
</dbReference>
<sequence length="101" mass="10549">MLTAVLLLLALIVPATAQQLGLGQICDRIDCLNRGACIGLKSAPLCLCDIGYQGARCEIEPLCTNLIACTNNGLCVGTARNFFCLCNIGFTGPNCAMPVGK</sequence>
<dbReference type="PROSITE" id="PS01186">
    <property type="entry name" value="EGF_2"/>
    <property type="match status" value="2"/>
</dbReference>
<reference evidence="3" key="1">
    <citation type="journal article" date="2008" name="Nat. Genet.">
        <title>The Pristionchus pacificus genome provides a unique perspective on nematode lifestyle and parasitism.</title>
        <authorList>
            <person name="Dieterich C."/>
            <person name="Clifton S.W."/>
            <person name="Schuster L.N."/>
            <person name="Chinwalla A."/>
            <person name="Delehaunty K."/>
            <person name="Dinkelacker I."/>
            <person name="Fulton L."/>
            <person name="Fulton R."/>
            <person name="Godfrey J."/>
            <person name="Minx P."/>
            <person name="Mitreva M."/>
            <person name="Roeseler W."/>
            <person name="Tian H."/>
            <person name="Witte H."/>
            <person name="Yang S.P."/>
            <person name="Wilson R.K."/>
            <person name="Sommer R.J."/>
        </authorList>
    </citation>
    <scope>NUCLEOTIDE SEQUENCE [LARGE SCALE GENOMIC DNA]</scope>
    <source>
        <strain evidence="3">PS312</strain>
    </source>
</reference>
<keyword evidence="3" id="KW-1185">Reference proteome</keyword>
<gene>
    <name evidence="2" type="primary">WBGene00205239</name>
</gene>
<feature type="disulfide bond" evidence="1">
    <location>
        <begin position="86"/>
        <end position="95"/>
    </location>
</feature>
<dbReference type="SUPFAM" id="SSF57196">
    <property type="entry name" value="EGF/Laminin"/>
    <property type="match status" value="2"/>
</dbReference>
<dbReference type="InterPro" id="IPR000742">
    <property type="entry name" value="EGF"/>
</dbReference>
<dbReference type="CDD" id="cd00054">
    <property type="entry name" value="EGF_CA"/>
    <property type="match status" value="1"/>
</dbReference>
<dbReference type="PROSITE" id="PS00022">
    <property type="entry name" value="EGF_1"/>
    <property type="match status" value="2"/>
</dbReference>
<evidence type="ECO:0000256" key="1">
    <source>
        <dbReference type="PROSITE-ProRule" id="PRU00076"/>
    </source>
</evidence>
<evidence type="ECO:0000313" key="2">
    <source>
        <dbReference type="EnsemblMetazoa" id="PPA32378.1"/>
    </source>
</evidence>
<dbReference type="AlphaFoldDB" id="A0A2A6C808"/>
<dbReference type="Pfam" id="PF00008">
    <property type="entry name" value="EGF"/>
    <property type="match status" value="1"/>
</dbReference>
<reference evidence="2" key="2">
    <citation type="submission" date="2022-06" db="UniProtKB">
        <authorList>
            <consortium name="EnsemblMetazoa"/>
        </authorList>
    </citation>
    <scope>IDENTIFICATION</scope>
    <source>
        <strain evidence="2">PS312</strain>
    </source>
</reference>
<dbReference type="SMART" id="SM00181">
    <property type="entry name" value="EGF"/>
    <property type="match status" value="2"/>
</dbReference>
<feature type="disulfide bond" evidence="1">
    <location>
        <begin position="48"/>
        <end position="57"/>
    </location>
</feature>
<organism evidence="2 3">
    <name type="scientific">Pristionchus pacificus</name>
    <name type="common">Parasitic nematode worm</name>
    <dbReference type="NCBI Taxonomy" id="54126"/>
    <lineage>
        <taxon>Eukaryota</taxon>
        <taxon>Metazoa</taxon>
        <taxon>Ecdysozoa</taxon>
        <taxon>Nematoda</taxon>
        <taxon>Chromadorea</taxon>
        <taxon>Rhabditida</taxon>
        <taxon>Rhabditina</taxon>
        <taxon>Diplogasteromorpha</taxon>
        <taxon>Diplogasteroidea</taxon>
        <taxon>Neodiplogasteridae</taxon>
        <taxon>Pristionchus</taxon>
    </lineage>
</organism>
<proteinExistence type="predicted"/>
<comment type="caution">
    <text evidence="1">Lacks conserved residue(s) required for the propagation of feature annotation.</text>
</comment>
<protein>
    <submittedName>
        <fullName evidence="2">EGF domain-containing protein</fullName>
    </submittedName>
</protein>
<dbReference type="OrthoDB" id="10040561at2759"/>
<dbReference type="Proteomes" id="UP000005239">
    <property type="component" value="Unassembled WGS sequence"/>
</dbReference>
<accession>A0A8R1YPL8</accession>
<accession>A0A2A6C808</accession>
<keyword evidence="1" id="KW-1015">Disulfide bond</keyword>
<evidence type="ECO:0000313" key="3">
    <source>
        <dbReference type="Proteomes" id="UP000005239"/>
    </source>
</evidence>